<dbReference type="EMBL" id="JAAGYU010000106">
    <property type="protein sequence ID" value="NEL78161.1"/>
    <property type="molecule type" value="Genomic_DNA"/>
</dbReference>
<evidence type="ECO:0000313" key="4">
    <source>
        <dbReference type="Proteomes" id="UP000035369"/>
    </source>
</evidence>
<dbReference type="GeneID" id="61780258"/>
<dbReference type="InterPro" id="IPR013321">
    <property type="entry name" value="Arc_rbn_hlx_hlx"/>
</dbReference>
<accession>A0A6P0F7S9</accession>
<dbReference type="RefSeq" id="WP_040279226.1">
    <property type="nucleotide sequence ID" value="NZ_CP116308.1"/>
</dbReference>
<reference evidence="2 4" key="1">
    <citation type="submission" date="2015-02" db="EMBL/GenBank/DDBJ databases">
        <title>Whole genome sequencing of multiple isolates of three species of pepper and tomato-infecting xanthomonads reveals genetic diversity in field strains and pinpoints effectors responsible for host specificity.</title>
        <authorList>
            <person name="Schwartz A."/>
            <person name="Dahlbeck D."/>
            <person name="Staskawicz B."/>
            <person name="Bart R."/>
            <person name="Potnis N."/>
            <person name="Minsavage G."/>
            <person name="Timilsina S."/>
            <person name="Goss E."/>
            <person name="Jones J."/>
            <person name="Vallad G."/>
            <person name="Barak J."/>
            <person name="Miller S."/>
            <person name="Ritchie D."/>
            <person name="Martins J.Jr."/>
            <person name="Patane J.S."/>
            <person name="Setubal J.C."/>
        </authorList>
    </citation>
    <scope>NUCLEOTIDE SEQUENCE [LARGE SCALE GENOMIC DNA]</scope>
    <source>
        <strain evidence="2 4">Xp3-15</strain>
    </source>
</reference>
<organism evidence="3 5">
    <name type="scientific">Xanthomonas perforans</name>
    <dbReference type="NCBI Taxonomy" id="442694"/>
    <lineage>
        <taxon>Bacteria</taxon>
        <taxon>Pseudomonadati</taxon>
        <taxon>Pseudomonadota</taxon>
        <taxon>Gammaproteobacteria</taxon>
        <taxon>Lysobacterales</taxon>
        <taxon>Lysobacteraceae</taxon>
        <taxon>Xanthomonas</taxon>
    </lineage>
</organism>
<reference evidence="3 5" key="2">
    <citation type="submission" date="2019-11" db="EMBL/GenBank/DDBJ databases">
        <title>Genome-resolved metagenomics to study the prevalence of co-infection and intraspecific heterogeneity among plant pathogen metapopulations.</title>
        <authorList>
            <person name="Newberry E."/>
            <person name="Bhandari R."/>
            <person name="Kemble J."/>
            <person name="Sikora E."/>
            <person name="Potnis N."/>
        </authorList>
    </citation>
    <scope>NUCLEOTIDE SEQUENCE [LARGE SCALE GENOMIC DNA]</scope>
    <source>
        <strain evidence="3">Xp_Tom_Tuscaloosa_18b</strain>
    </source>
</reference>
<evidence type="ECO:0000256" key="1">
    <source>
        <dbReference type="SAM" id="MobiDB-lite"/>
    </source>
</evidence>
<dbReference type="AlphaFoldDB" id="A0A6P0F7S9"/>
<proteinExistence type="predicted"/>
<dbReference type="Proteomes" id="UP000471082">
    <property type="component" value="Unassembled WGS sequence"/>
</dbReference>
<dbReference type="Gene3D" id="1.10.1220.10">
    <property type="entry name" value="Met repressor-like"/>
    <property type="match status" value="1"/>
</dbReference>
<comment type="caution">
    <text evidence="3">The sequence shown here is derived from an EMBL/GenBank/DDBJ whole genome shotgun (WGS) entry which is preliminary data.</text>
</comment>
<dbReference type="GO" id="GO:0006355">
    <property type="term" value="P:regulation of DNA-templated transcription"/>
    <property type="evidence" value="ECO:0007669"/>
    <property type="project" value="InterPro"/>
</dbReference>
<feature type="region of interest" description="Disordered" evidence="1">
    <location>
        <begin position="1"/>
        <end position="21"/>
    </location>
</feature>
<gene>
    <name evidence="3" type="ORF">G3W61_18235</name>
    <name evidence="2" type="ORF">XP315_00170</name>
</gene>
<sequence>MTTKPTLGLAAGRPSASPKNKAATLASLADTKATKRVNFNLTEDEHLKLKVAAAKQGKSITQLLTDYVRSLPDE</sequence>
<keyword evidence="4" id="KW-1185">Reference proteome</keyword>
<dbReference type="Pfam" id="PF09274">
    <property type="entry name" value="ParG"/>
    <property type="match status" value="1"/>
</dbReference>
<dbReference type="InterPro" id="IPR010985">
    <property type="entry name" value="Ribbon_hlx_hlx"/>
</dbReference>
<dbReference type="InterPro" id="IPR015354">
    <property type="entry name" value="DNA_partition_ParG"/>
</dbReference>
<evidence type="ECO:0000313" key="3">
    <source>
        <dbReference type="EMBL" id="NEL78161.1"/>
    </source>
</evidence>
<protein>
    <submittedName>
        <fullName evidence="3">Chromosome partitioning protein ParB</fullName>
    </submittedName>
    <submittedName>
        <fullName evidence="2">Plasmid partition protein ParB</fullName>
    </submittedName>
</protein>
<evidence type="ECO:0000313" key="5">
    <source>
        <dbReference type="Proteomes" id="UP000471082"/>
    </source>
</evidence>
<name>A0A6P0F7S9_XANPE</name>
<dbReference type="EMBL" id="JZUY01000003">
    <property type="protein sequence ID" value="KLC12429.1"/>
    <property type="molecule type" value="Genomic_DNA"/>
</dbReference>
<dbReference type="Proteomes" id="UP000035369">
    <property type="component" value="Unassembled WGS sequence"/>
</dbReference>
<dbReference type="SUPFAM" id="SSF47598">
    <property type="entry name" value="Ribbon-helix-helix"/>
    <property type="match status" value="1"/>
</dbReference>
<evidence type="ECO:0000313" key="2">
    <source>
        <dbReference type="EMBL" id="KLC12429.1"/>
    </source>
</evidence>